<dbReference type="Proteomes" id="UP000481153">
    <property type="component" value="Unassembled WGS sequence"/>
</dbReference>
<evidence type="ECO:0000313" key="3">
    <source>
        <dbReference type="Proteomes" id="UP000481153"/>
    </source>
</evidence>
<comment type="caution">
    <text evidence="2">The sequence shown here is derived from an EMBL/GenBank/DDBJ whole genome shotgun (WGS) entry which is preliminary data.</text>
</comment>
<evidence type="ECO:0000313" key="2">
    <source>
        <dbReference type="EMBL" id="KAF0742662.1"/>
    </source>
</evidence>
<accession>A0A6G0XQU3</accession>
<feature type="region of interest" description="Disordered" evidence="1">
    <location>
        <begin position="22"/>
        <end position="45"/>
    </location>
</feature>
<name>A0A6G0XQU3_9STRA</name>
<dbReference type="PANTHER" id="PTHR34415:SF1">
    <property type="entry name" value="INTEGRASE CATALYTIC DOMAIN-CONTAINING PROTEIN"/>
    <property type="match status" value="1"/>
</dbReference>
<dbReference type="EMBL" id="VJMJ01000025">
    <property type="protein sequence ID" value="KAF0742662.1"/>
    <property type="molecule type" value="Genomic_DNA"/>
</dbReference>
<evidence type="ECO:0000256" key="1">
    <source>
        <dbReference type="SAM" id="MobiDB-lite"/>
    </source>
</evidence>
<sequence>MSDHGGGSDESDLAWCLEASEESDYWDDPSDNASSSEDNGASTPVLSDTRITVSGICATECCEKNCLAEKQDEIEPFLATVARMTKREKQTCMLTCLFLLWKPKSEAADPKKNTRVRFQYRIPLVGDVCRVAFTQCFGVSTPTLERYRKKIAQGEFASNVYGNKQNVNAVTMDMKKVVNWFEDFAKELGEVVPVRVRQKTTENAVTKRVTSTLYTFLPSYMTWQTILSEYEKFVANGWNEF</sequence>
<proteinExistence type="predicted"/>
<protein>
    <submittedName>
        <fullName evidence="2">Uncharacterized protein</fullName>
    </submittedName>
</protein>
<organism evidence="2 3">
    <name type="scientific">Aphanomyces euteiches</name>
    <dbReference type="NCBI Taxonomy" id="100861"/>
    <lineage>
        <taxon>Eukaryota</taxon>
        <taxon>Sar</taxon>
        <taxon>Stramenopiles</taxon>
        <taxon>Oomycota</taxon>
        <taxon>Saprolegniomycetes</taxon>
        <taxon>Saprolegniales</taxon>
        <taxon>Verrucalvaceae</taxon>
        <taxon>Aphanomyces</taxon>
    </lineage>
</organism>
<gene>
    <name evidence="2" type="ORF">Ae201684_002364</name>
</gene>
<reference evidence="2 3" key="1">
    <citation type="submission" date="2019-07" db="EMBL/GenBank/DDBJ databases">
        <title>Genomics analysis of Aphanomyces spp. identifies a new class of oomycete effector associated with host adaptation.</title>
        <authorList>
            <person name="Gaulin E."/>
        </authorList>
    </citation>
    <scope>NUCLEOTIDE SEQUENCE [LARGE SCALE GENOMIC DNA]</scope>
    <source>
        <strain evidence="2 3">ATCC 201684</strain>
    </source>
</reference>
<dbReference type="PANTHER" id="PTHR34415">
    <property type="entry name" value="INTEGRASE CATALYTIC DOMAIN-CONTAINING PROTEIN"/>
    <property type="match status" value="1"/>
</dbReference>
<dbReference type="AlphaFoldDB" id="A0A6G0XQU3"/>
<dbReference type="VEuPathDB" id="FungiDB:AeMF1_019156"/>
<feature type="compositionally biased region" description="Polar residues" evidence="1">
    <location>
        <begin position="31"/>
        <end position="45"/>
    </location>
</feature>
<keyword evidence="3" id="KW-1185">Reference proteome</keyword>